<dbReference type="InterPro" id="IPR002912">
    <property type="entry name" value="ACT_dom"/>
</dbReference>
<reference evidence="3 5" key="2">
    <citation type="submission" date="2021-10" db="EMBL/GenBank/DDBJ databases">
        <title>Collection of gut derived symbiotic bacterial strains cultured from healthy donors.</title>
        <authorList>
            <person name="Lin H."/>
            <person name="Littmann E."/>
            <person name="Claire K."/>
            <person name="Pamer E."/>
        </authorList>
    </citation>
    <scope>NUCLEOTIDE SEQUENCE [LARGE SCALE GENOMIC DNA]</scope>
    <source>
        <strain evidence="3 5">MSK.17.68</strain>
    </source>
</reference>
<dbReference type="EMBL" id="JAJBMB010000009">
    <property type="protein sequence ID" value="MCB5446550.1"/>
    <property type="molecule type" value="Genomic_DNA"/>
</dbReference>
<dbReference type="RefSeq" id="WP_007287868.1">
    <property type="nucleotide sequence ID" value="NZ_BAABXU010000001.1"/>
</dbReference>
<dbReference type="InterPro" id="IPR045865">
    <property type="entry name" value="ACT-like_dom_sf"/>
</dbReference>
<name>A0A6N2Z3S4_9FIRM</name>
<dbReference type="NCBIfam" id="NF001220">
    <property type="entry name" value="PRK00194.1"/>
    <property type="match status" value="1"/>
</dbReference>
<protein>
    <recommendedName>
        <fullName evidence="1">UPF0237 protein IBLFYP30_01024</fullName>
    </recommendedName>
</protein>
<dbReference type="InterPro" id="IPR050990">
    <property type="entry name" value="UPF0237/GcvR_regulator"/>
</dbReference>
<accession>A0A6N2Z3S4</accession>
<evidence type="ECO:0000259" key="2">
    <source>
        <dbReference type="PROSITE" id="PS51671"/>
    </source>
</evidence>
<dbReference type="Pfam" id="PF13740">
    <property type="entry name" value="ACT_6"/>
    <property type="match status" value="1"/>
</dbReference>
<evidence type="ECO:0000256" key="1">
    <source>
        <dbReference type="HAMAP-Rule" id="MF_01054"/>
    </source>
</evidence>
<keyword evidence="5" id="KW-1185">Reference proteome</keyword>
<evidence type="ECO:0000313" key="4">
    <source>
        <dbReference type="EMBL" id="VYT72837.1"/>
    </source>
</evidence>
<organism evidence="4">
    <name type="scientific">Intestinibacter bartlettii</name>
    <dbReference type="NCBI Taxonomy" id="261299"/>
    <lineage>
        <taxon>Bacteria</taxon>
        <taxon>Bacillati</taxon>
        <taxon>Bacillota</taxon>
        <taxon>Clostridia</taxon>
        <taxon>Peptostreptococcales</taxon>
        <taxon>Peptostreptococcaceae</taxon>
        <taxon>Intestinibacter</taxon>
    </lineage>
</organism>
<dbReference type="InterPro" id="IPR022986">
    <property type="entry name" value="UPF0237_ACT"/>
</dbReference>
<reference evidence="4" key="1">
    <citation type="submission" date="2019-11" db="EMBL/GenBank/DDBJ databases">
        <authorList>
            <person name="Feng L."/>
        </authorList>
    </citation>
    <scope>NUCLEOTIDE SEQUENCE</scope>
    <source>
        <strain evidence="4">IbartlettiiLFYP30</strain>
    </source>
</reference>
<evidence type="ECO:0000313" key="3">
    <source>
        <dbReference type="EMBL" id="MCB5446550.1"/>
    </source>
</evidence>
<sequence length="89" mass="10130">MKAFLTVIGKDKVGIVAAISDELFKLNVNIVDITQTIMDDFFTMVVMVDLEKSPKSFDEIKKALKERGEAIGVEAKIQREEIFNKMHRI</sequence>
<dbReference type="EMBL" id="CACRUE010000009">
    <property type="protein sequence ID" value="VYT72837.1"/>
    <property type="molecule type" value="Genomic_DNA"/>
</dbReference>
<dbReference type="AlphaFoldDB" id="A0A6N2Z3S4"/>
<dbReference type="SUPFAM" id="SSF55021">
    <property type="entry name" value="ACT-like"/>
    <property type="match status" value="1"/>
</dbReference>
<proteinExistence type="inferred from homology"/>
<dbReference type="PROSITE" id="PS51671">
    <property type="entry name" value="ACT"/>
    <property type="match status" value="1"/>
</dbReference>
<feature type="domain" description="ACT" evidence="2">
    <location>
        <begin position="4"/>
        <end position="78"/>
    </location>
</feature>
<dbReference type="GeneID" id="89565602"/>
<dbReference type="CDD" id="cd04872">
    <property type="entry name" value="ACT_1ZPV"/>
    <property type="match status" value="1"/>
</dbReference>
<dbReference type="PANTHER" id="PTHR34875">
    <property type="entry name" value="UPF0237 PROTEIN MJ1558"/>
    <property type="match status" value="1"/>
</dbReference>
<dbReference type="Proteomes" id="UP001299409">
    <property type="component" value="Unassembled WGS sequence"/>
</dbReference>
<dbReference type="HAMAP" id="MF_01054">
    <property type="entry name" value="UPF0237"/>
    <property type="match status" value="1"/>
</dbReference>
<dbReference type="PANTHER" id="PTHR34875:SF6">
    <property type="entry name" value="UPF0237 PROTEIN MJ1558"/>
    <property type="match status" value="1"/>
</dbReference>
<comment type="similarity">
    <text evidence="1">Belongs to the UPF0237 family.</text>
</comment>
<gene>
    <name evidence="4" type="ORF">IBLFYP30_01024</name>
    <name evidence="3" type="ORF">LIP50_10080</name>
</gene>
<dbReference type="Gene3D" id="3.30.70.260">
    <property type="match status" value="1"/>
</dbReference>
<evidence type="ECO:0000313" key="5">
    <source>
        <dbReference type="Proteomes" id="UP001299409"/>
    </source>
</evidence>